<gene>
    <name evidence="2" type="ORF">TCEB3V08_LOCUS12748</name>
</gene>
<accession>A0A7R9HCP8</accession>
<name>A0A7R9HCP8_TIMCR</name>
<evidence type="ECO:0000313" key="2">
    <source>
        <dbReference type="EMBL" id="CAD7416592.1"/>
    </source>
</evidence>
<proteinExistence type="predicted"/>
<dbReference type="AlphaFoldDB" id="A0A7R9HCP8"/>
<reference evidence="2" key="1">
    <citation type="submission" date="2020-11" db="EMBL/GenBank/DDBJ databases">
        <authorList>
            <person name="Tran Van P."/>
        </authorList>
    </citation>
    <scope>NUCLEOTIDE SEQUENCE</scope>
</reference>
<protein>
    <submittedName>
        <fullName evidence="2">Uncharacterized protein</fullName>
    </submittedName>
</protein>
<feature type="region of interest" description="Disordered" evidence="1">
    <location>
        <begin position="187"/>
        <end position="206"/>
    </location>
</feature>
<organism evidence="2">
    <name type="scientific">Timema cristinae</name>
    <name type="common">Walking stick</name>
    <dbReference type="NCBI Taxonomy" id="61476"/>
    <lineage>
        <taxon>Eukaryota</taxon>
        <taxon>Metazoa</taxon>
        <taxon>Ecdysozoa</taxon>
        <taxon>Arthropoda</taxon>
        <taxon>Hexapoda</taxon>
        <taxon>Insecta</taxon>
        <taxon>Pterygota</taxon>
        <taxon>Neoptera</taxon>
        <taxon>Polyneoptera</taxon>
        <taxon>Phasmatodea</taxon>
        <taxon>Timematodea</taxon>
        <taxon>Timematoidea</taxon>
        <taxon>Timematidae</taxon>
        <taxon>Timema</taxon>
    </lineage>
</organism>
<feature type="compositionally biased region" description="Basic and acidic residues" evidence="1">
    <location>
        <begin position="194"/>
        <end position="206"/>
    </location>
</feature>
<dbReference type="EMBL" id="OC328365">
    <property type="protein sequence ID" value="CAD7416592.1"/>
    <property type="molecule type" value="Genomic_DNA"/>
</dbReference>
<sequence length="206" mass="23235">MDGENSVNISEENQPPNEDIDIVQLLSQTELIAAIKEKGWVVVDDASRPQESFRNFIISVSEAAKILELRELSHPLLAIWDVDPWVGDCGTSTYYERCKLAFHNLRSSRVRVAAAYNRGQLPVNVSVNDTVMCRTFPLSSAAYRISAKLTPRISAKLTPRWSSPWRISSFLTPVFVHLKLVEAEQQSHRAHSNAMREEDKQVMQAG</sequence>
<evidence type="ECO:0000256" key="1">
    <source>
        <dbReference type="SAM" id="MobiDB-lite"/>
    </source>
</evidence>